<evidence type="ECO:0000313" key="8">
    <source>
        <dbReference type="EMBL" id="TLQ04451.1"/>
    </source>
</evidence>
<dbReference type="GO" id="GO:0005737">
    <property type="term" value="C:cytoplasm"/>
    <property type="evidence" value="ECO:0007669"/>
    <property type="project" value="UniProtKB-SubCell"/>
</dbReference>
<comment type="similarity">
    <text evidence="5">Belongs to the peptidase C1 family.</text>
</comment>
<dbReference type="EMBL" id="JQBX01000007">
    <property type="protein sequence ID" value="KRN94170.1"/>
    <property type="molecule type" value="Genomic_DNA"/>
</dbReference>
<gene>
    <name evidence="8" type="ORF">FEZ51_05155</name>
    <name evidence="7" type="ORF">IV81_GL001584</name>
</gene>
<keyword evidence="9" id="KW-1185">Reference proteome</keyword>
<dbReference type="CDD" id="cd00585">
    <property type="entry name" value="Peptidase_C1B"/>
    <property type="match status" value="1"/>
</dbReference>
<dbReference type="STRING" id="331679.IV81_GL001584"/>
<dbReference type="EMBL" id="VBTH01000007">
    <property type="protein sequence ID" value="TLQ04451.1"/>
    <property type="molecule type" value="Genomic_DNA"/>
</dbReference>
<protein>
    <recommendedName>
        <fullName evidence="5">Aminopeptidase</fullName>
    </recommendedName>
</protein>
<evidence type="ECO:0000313" key="10">
    <source>
        <dbReference type="Proteomes" id="UP000305541"/>
    </source>
</evidence>
<dbReference type="GO" id="GO:0006508">
    <property type="term" value="P:proteolysis"/>
    <property type="evidence" value="ECO:0007669"/>
    <property type="project" value="UniProtKB-KW"/>
</dbReference>
<evidence type="ECO:0000256" key="4">
    <source>
        <dbReference type="ARBA" id="ARBA00022807"/>
    </source>
</evidence>
<dbReference type="PANTHER" id="PTHR10363">
    <property type="entry name" value="BLEOMYCIN HYDROLASE"/>
    <property type="match status" value="1"/>
</dbReference>
<proteinExistence type="inferred from homology"/>
<feature type="active site" evidence="6">
    <location>
        <position position="70"/>
    </location>
</feature>
<dbReference type="GO" id="GO:0009636">
    <property type="term" value="P:response to toxic substance"/>
    <property type="evidence" value="ECO:0007669"/>
    <property type="project" value="TreeGrafter"/>
</dbReference>
<dbReference type="InterPro" id="IPR025660">
    <property type="entry name" value="Pept_his_AS"/>
</dbReference>
<evidence type="ECO:0000256" key="1">
    <source>
        <dbReference type="ARBA" id="ARBA00004496"/>
    </source>
</evidence>
<accession>A0A0R2L4K1</accession>
<dbReference type="PROSITE" id="PS00639">
    <property type="entry name" value="THIOL_PROTEASE_HIS"/>
    <property type="match status" value="1"/>
</dbReference>
<dbReference type="PIRSF" id="PIRSF005700">
    <property type="entry name" value="PepC"/>
    <property type="match status" value="1"/>
</dbReference>
<organism evidence="7 9">
    <name type="scientific">Pediococcus stilesii</name>
    <dbReference type="NCBI Taxonomy" id="331679"/>
    <lineage>
        <taxon>Bacteria</taxon>
        <taxon>Bacillati</taxon>
        <taxon>Bacillota</taxon>
        <taxon>Bacilli</taxon>
        <taxon>Lactobacillales</taxon>
        <taxon>Lactobacillaceae</taxon>
        <taxon>Pediococcus</taxon>
    </lineage>
</organism>
<dbReference type="Gene3D" id="3.90.70.10">
    <property type="entry name" value="Cysteine proteinases"/>
    <property type="match status" value="1"/>
</dbReference>
<comment type="subcellular location">
    <subcellularLocation>
        <location evidence="1">Cytoplasm</location>
    </subcellularLocation>
</comment>
<comment type="caution">
    <text evidence="7">The sequence shown here is derived from an EMBL/GenBank/DDBJ whole genome shotgun (WGS) entry which is preliminary data.</text>
</comment>
<evidence type="ECO:0000256" key="6">
    <source>
        <dbReference type="PIRSR" id="PIRSR005700-1"/>
    </source>
</evidence>
<feature type="active site" evidence="6">
    <location>
        <position position="383"/>
    </location>
</feature>
<keyword evidence="5" id="KW-0031">Aminopeptidase</keyword>
<dbReference type="GO" id="GO:0043418">
    <property type="term" value="P:homocysteine catabolic process"/>
    <property type="evidence" value="ECO:0007669"/>
    <property type="project" value="TreeGrafter"/>
</dbReference>
<dbReference type="SUPFAM" id="SSF54001">
    <property type="entry name" value="Cysteine proteinases"/>
    <property type="match status" value="1"/>
</dbReference>
<evidence type="ECO:0000256" key="3">
    <source>
        <dbReference type="ARBA" id="ARBA00022801"/>
    </source>
</evidence>
<dbReference type="PATRIC" id="fig|331679.3.peg.1620"/>
<dbReference type="Proteomes" id="UP000305541">
    <property type="component" value="Unassembled WGS sequence"/>
</dbReference>
<feature type="active site" evidence="6">
    <location>
        <position position="362"/>
    </location>
</feature>
<dbReference type="AlphaFoldDB" id="A0A0R2L4K1"/>
<dbReference type="InterPro" id="IPR000169">
    <property type="entry name" value="Pept_cys_AS"/>
</dbReference>
<keyword evidence="2 5" id="KW-0645">Protease</keyword>
<dbReference type="GO" id="GO:0070005">
    <property type="term" value="F:cysteine-type aminopeptidase activity"/>
    <property type="evidence" value="ECO:0007669"/>
    <property type="project" value="InterPro"/>
</dbReference>
<dbReference type="PROSITE" id="PS00139">
    <property type="entry name" value="THIOL_PROTEASE_CYS"/>
    <property type="match status" value="1"/>
</dbReference>
<dbReference type="OrthoDB" id="1111399at2"/>
<dbReference type="InterPro" id="IPR004134">
    <property type="entry name" value="Peptidase_C1B"/>
</dbReference>
<evidence type="ECO:0000256" key="5">
    <source>
        <dbReference type="PIRNR" id="PIRNR005700"/>
    </source>
</evidence>
<dbReference type="RefSeq" id="WP_057802596.1">
    <property type="nucleotide sequence ID" value="NZ_JQBX01000007.1"/>
</dbReference>
<keyword evidence="4 5" id="KW-0788">Thiol protease</keyword>
<dbReference type="InterPro" id="IPR038765">
    <property type="entry name" value="Papain-like_cys_pep_sf"/>
</dbReference>
<reference evidence="8 10" key="2">
    <citation type="submission" date="2019-05" db="EMBL/GenBank/DDBJ databases">
        <title>The metagenome of a microbial culture collection derived from dairy environment covers the genomic content of the human microbiome.</title>
        <authorList>
            <person name="Roder T."/>
            <person name="Wuthrich D."/>
            <person name="Sattari Z."/>
            <person name="Von Ah U."/>
            <person name="Bar C."/>
            <person name="Ronchi F."/>
            <person name="Macpherson A.J."/>
            <person name="Ganal-Vonarburg S.C."/>
            <person name="Bruggmann R."/>
            <person name="Vergeres G."/>
        </authorList>
    </citation>
    <scope>NUCLEOTIDE SEQUENCE [LARGE SCALE GENOMIC DNA]</scope>
    <source>
        <strain evidence="8 10">FAM 18815</strain>
    </source>
</reference>
<reference evidence="7 9" key="1">
    <citation type="journal article" date="2015" name="Genome Announc.">
        <title>Expanding the biotechnology potential of lactobacilli through comparative genomics of 213 strains and associated genera.</title>
        <authorList>
            <person name="Sun Z."/>
            <person name="Harris H.M."/>
            <person name="McCann A."/>
            <person name="Guo C."/>
            <person name="Argimon S."/>
            <person name="Zhang W."/>
            <person name="Yang X."/>
            <person name="Jeffery I.B."/>
            <person name="Cooney J.C."/>
            <person name="Kagawa T.F."/>
            <person name="Liu W."/>
            <person name="Song Y."/>
            <person name="Salvetti E."/>
            <person name="Wrobel A."/>
            <person name="Rasinkangas P."/>
            <person name="Parkhill J."/>
            <person name="Rea M.C."/>
            <person name="O'Sullivan O."/>
            <person name="Ritari J."/>
            <person name="Douillard F.P."/>
            <person name="Paul Ross R."/>
            <person name="Yang R."/>
            <person name="Briner A.E."/>
            <person name="Felis G.E."/>
            <person name="de Vos W.M."/>
            <person name="Barrangou R."/>
            <person name="Klaenhammer T.R."/>
            <person name="Caufield P.W."/>
            <person name="Cui Y."/>
            <person name="Zhang H."/>
            <person name="O'Toole P.W."/>
        </authorList>
    </citation>
    <scope>NUCLEOTIDE SEQUENCE [LARGE SCALE GENOMIC DNA]</scope>
    <source>
        <strain evidence="7 9">DSM 18001</strain>
    </source>
</reference>
<evidence type="ECO:0000313" key="7">
    <source>
        <dbReference type="EMBL" id="KRN94170.1"/>
    </source>
</evidence>
<sequence>MKNELSKEMIDNLRRRVEEQHEVPVVQRAVIKNGVYNASENDKVRSKLNRTFSIELDTGKVSNQRHSGRCWIFSTMNILRHHFSNQYEVKDFEFSQAYIYFWDKIERANMFYQRIIDLADRELEDRELQFYLNSPNSDGGQWAMAAAIVQKYGVVPNDVMPETFNTKDTTGFANALNLKLRRDAIQLRQMKHRGASEAELQAERELLLGQVYQMTTIAVGTPPESFDFEYKDDNQKYHIDRNITPLEFYDKYVGVDLDDYVVVTNSPDKPFNQLYSLPSQDNVIGGKEITFLNLPIQNLKELAVDQLKDGESIWFGNDVLEQMNRKDGLLDSELYKQDELFGVALDMTKAERMLYRQANVSHAMTLTGVDLIDGKTSKWKVENSWGEQNGDKGYFVMADNWFDDYVYEIVIQRKFLTKEQLEIADSTPTPLKAWDALA</sequence>
<dbReference type="PANTHER" id="PTHR10363:SF2">
    <property type="entry name" value="BLEOMYCIN HYDROLASE"/>
    <property type="match status" value="1"/>
</dbReference>
<keyword evidence="3 5" id="KW-0378">Hydrolase</keyword>
<dbReference type="Pfam" id="PF03051">
    <property type="entry name" value="Peptidase_C1_2"/>
    <property type="match status" value="1"/>
</dbReference>
<evidence type="ECO:0000256" key="2">
    <source>
        <dbReference type="ARBA" id="ARBA00022670"/>
    </source>
</evidence>
<dbReference type="Proteomes" id="UP000051859">
    <property type="component" value="Unassembled WGS sequence"/>
</dbReference>
<evidence type="ECO:0000313" key="9">
    <source>
        <dbReference type="Proteomes" id="UP000051859"/>
    </source>
</evidence>
<name>A0A0R2L4K1_9LACO</name>